<dbReference type="InterPro" id="IPR045851">
    <property type="entry name" value="AMP-bd_C_sf"/>
</dbReference>
<dbReference type="RefSeq" id="WP_112302098.1">
    <property type="nucleotide sequence ID" value="NZ_QTTP01000001.1"/>
</dbReference>
<dbReference type="GO" id="GO:0004467">
    <property type="term" value="F:long-chain fatty acid-CoA ligase activity"/>
    <property type="evidence" value="ECO:0007669"/>
    <property type="project" value="UniProtKB-EC"/>
</dbReference>
<dbReference type="PANTHER" id="PTHR43767:SF1">
    <property type="entry name" value="NONRIBOSOMAL PEPTIDE SYNTHASE PES1 (EUROFUNG)-RELATED"/>
    <property type="match status" value="1"/>
</dbReference>
<proteinExistence type="inferred from homology"/>
<dbReference type="InterPro" id="IPR025110">
    <property type="entry name" value="AMP-bd_C"/>
</dbReference>
<feature type="domain" description="AMP-binding enzyme C-terminal" evidence="4">
    <location>
        <begin position="421"/>
        <end position="496"/>
    </location>
</feature>
<dbReference type="EC" id="6.2.1.3" evidence="5"/>
<dbReference type="FunFam" id="3.30.300.30:FF:000008">
    <property type="entry name" value="2,3-dihydroxybenzoate-AMP ligase"/>
    <property type="match status" value="1"/>
</dbReference>
<dbReference type="EMBL" id="UAUI01000026">
    <property type="protein sequence ID" value="SPZ42861.1"/>
    <property type="molecule type" value="Genomic_DNA"/>
</dbReference>
<dbReference type="InterPro" id="IPR042099">
    <property type="entry name" value="ANL_N_sf"/>
</dbReference>
<evidence type="ECO:0000259" key="3">
    <source>
        <dbReference type="Pfam" id="PF00501"/>
    </source>
</evidence>
<accession>A0AB38FMU1</accession>
<evidence type="ECO:0000256" key="2">
    <source>
        <dbReference type="ARBA" id="ARBA00022598"/>
    </source>
</evidence>
<comment type="caution">
    <text evidence="5">The sequence shown here is derived from an EMBL/GenBank/DDBJ whole genome shotgun (WGS) entry which is preliminary data.</text>
</comment>
<dbReference type="Proteomes" id="UP000251211">
    <property type="component" value="Unassembled WGS sequence"/>
</dbReference>
<dbReference type="InterPro" id="IPR000873">
    <property type="entry name" value="AMP-dep_synth/lig_dom"/>
</dbReference>
<dbReference type="Gene3D" id="3.40.50.12780">
    <property type="entry name" value="N-terminal domain of ligase-like"/>
    <property type="match status" value="1"/>
</dbReference>
<dbReference type="PANTHER" id="PTHR43767">
    <property type="entry name" value="LONG-CHAIN-FATTY-ACID--COA LIGASE"/>
    <property type="match status" value="1"/>
</dbReference>
<dbReference type="CDD" id="cd17631">
    <property type="entry name" value="FACL_FadD13-like"/>
    <property type="match status" value="1"/>
</dbReference>
<protein>
    <submittedName>
        <fullName evidence="5">Fatty-acid--CoA ligase</fullName>
        <ecNumber evidence="5">6.2.1.3</ecNumber>
    </submittedName>
</protein>
<evidence type="ECO:0000259" key="4">
    <source>
        <dbReference type="Pfam" id="PF13193"/>
    </source>
</evidence>
<reference evidence="5 6" key="1">
    <citation type="submission" date="2018-06" db="EMBL/GenBank/DDBJ databases">
        <authorList>
            <consortium name="Pathogen Informatics"/>
            <person name="Doyle S."/>
        </authorList>
    </citation>
    <scope>NUCLEOTIDE SEQUENCE [LARGE SCALE GENOMIC DNA]</scope>
    <source>
        <strain evidence="5 6">NCTC13229</strain>
    </source>
</reference>
<evidence type="ECO:0000313" key="5">
    <source>
        <dbReference type="EMBL" id="SPZ42861.1"/>
    </source>
</evidence>
<sequence length="511" mass="54636">MYSTQFLHRALQQAPDGPMTVCGDRVRTTRDIADRVARLSGGLHGLGVSEGDRVAVLALNSDRNHEIFLACWWAGAVVNPVNIRWSGREIADSLRDAGAVVLLVDDEFVDMVPAFREQCADLRAVVHCGNGVAGHGMAGYEELIAASEPVPDKRIGGDAMGALLYTGGTTGVSKGVMVSHRNLLTAALGTQAACQSVFAGGVNLVVSPMFHIAGLVAWATQNLLGGTQVFLPTFSPRAVLEAIQRHRVTTVGAVPVMLQMLVAHPDIESYDLSSVKSVRYGASPISPTLLQGAMRVFRNSGFAQGYGMTETAHISVLGREDHLAGGELLRSAGRALPHCELRVVDADDVEVPAGVLGEIVTRGDHVMLGYWNRPEETAAVLRNGWMHTGDVGYVDRHGYVFVVDRIKDMIITGGENVYSTEVENALAAHPAVEACSVIGVPDTRWGERVHSVVVLREGARPDAEELRAHVRGLIAGYKVPRTVEFLDALPVSAAGKVLKRDLRAAACRADG</sequence>
<evidence type="ECO:0000313" key="6">
    <source>
        <dbReference type="Proteomes" id="UP000251211"/>
    </source>
</evidence>
<dbReference type="NCBIfam" id="NF004837">
    <property type="entry name" value="PRK06187.1"/>
    <property type="match status" value="1"/>
</dbReference>
<dbReference type="Pfam" id="PF13193">
    <property type="entry name" value="AMP-binding_C"/>
    <property type="match status" value="1"/>
</dbReference>
<dbReference type="InterPro" id="IPR020845">
    <property type="entry name" value="AMP-binding_CS"/>
</dbReference>
<feature type="domain" description="AMP-dependent synthetase/ligase" evidence="3">
    <location>
        <begin position="8"/>
        <end position="371"/>
    </location>
</feature>
<dbReference type="Gene3D" id="3.30.300.30">
    <property type="match status" value="1"/>
</dbReference>
<keyword evidence="2 5" id="KW-0436">Ligase</keyword>
<dbReference type="SUPFAM" id="SSF56801">
    <property type="entry name" value="Acetyl-CoA synthetase-like"/>
    <property type="match status" value="1"/>
</dbReference>
<dbReference type="InterPro" id="IPR050237">
    <property type="entry name" value="ATP-dep_AMP-bd_enzyme"/>
</dbReference>
<organism evidence="5 6">
    <name type="scientific">Rhodococcus wratislaviensis</name>
    <name type="common">Tsukamurella wratislaviensis</name>
    <dbReference type="NCBI Taxonomy" id="44752"/>
    <lineage>
        <taxon>Bacteria</taxon>
        <taxon>Bacillati</taxon>
        <taxon>Actinomycetota</taxon>
        <taxon>Actinomycetes</taxon>
        <taxon>Mycobacteriales</taxon>
        <taxon>Nocardiaceae</taxon>
        <taxon>Rhodococcus</taxon>
    </lineage>
</organism>
<dbReference type="Pfam" id="PF00501">
    <property type="entry name" value="AMP-binding"/>
    <property type="match status" value="1"/>
</dbReference>
<dbReference type="PROSITE" id="PS00455">
    <property type="entry name" value="AMP_BINDING"/>
    <property type="match status" value="1"/>
</dbReference>
<dbReference type="AlphaFoldDB" id="A0AB38FMU1"/>
<gene>
    <name evidence="5" type="primary">fadD_35</name>
    <name evidence="5" type="ORF">NCTC13229_06395</name>
</gene>
<name>A0AB38FMU1_RHOWR</name>
<comment type="similarity">
    <text evidence="1">Belongs to the ATP-dependent AMP-binding enzyme family.</text>
</comment>
<evidence type="ECO:0000256" key="1">
    <source>
        <dbReference type="ARBA" id="ARBA00006432"/>
    </source>
</evidence>